<feature type="chain" id="PRO_5019063988" evidence="2">
    <location>
        <begin position="18"/>
        <end position="165"/>
    </location>
</feature>
<organism evidence="3 4">
    <name type="scientific">Oleomonas cavernae</name>
    <dbReference type="NCBI Taxonomy" id="2320859"/>
    <lineage>
        <taxon>Bacteria</taxon>
        <taxon>Pseudomonadati</taxon>
        <taxon>Pseudomonadota</taxon>
        <taxon>Alphaproteobacteria</taxon>
        <taxon>Acetobacterales</taxon>
        <taxon>Acetobacteraceae</taxon>
        <taxon>Oleomonas</taxon>
    </lineage>
</organism>
<sequence length="165" mass="16473">MAAAFGLVAGAPGTAFADTPAAVPAQGPAPSPLPPLESREIATRPSPKSPQDLLLPGETLHRRWADPTQPDAPGKPPSAARPAPSRSAAVLPPPVRVTPMPAAPAAPVVAAPIRPARPAPAAAVPPRKKGQGPAPVLRLGPANCGGQYFLDGVAVDAMGRPCAGF</sequence>
<evidence type="ECO:0000313" key="4">
    <source>
        <dbReference type="Proteomes" id="UP000284605"/>
    </source>
</evidence>
<accession>A0A418WA28</accession>
<name>A0A418WA28_9PROT</name>
<keyword evidence="2" id="KW-0732">Signal</keyword>
<feature type="compositionally biased region" description="Low complexity" evidence="1">
    <location>
        <begin position="77"/>
        <end position="90"/>
    </location>
</feature>
<reference evidence="3 4" key="1">
    <citation type="submission" date="2018-09" db="EMBL/GenBank/DDBJ databases">
        <authorList>
            <person name="Zhu H."/>
        </authorList>
    </citation>
    <scope>NUCLEOTIDE SEQUENCE [LARGE SCALE GENOMIC DNA]</scope>
    <source>
        <strain evidence="3 4">K1W22B-8</strain>
    </source>
</reference>
<dbReference type="EMBL" id="QYUK01000011">
    <property type="protein sequence ID" value="RJF86865.1"/>
    <property type="molecule type" value="Genomic_DNA"/>
</dbReference>
<keyword evidence="4" id="KW-1185">Reference proteome</keyword>
<comment type="caution">
    <text evidence="3">The sequence shown here is derived from an EMBL/GenBank/DDBJ whole genome shotgun (WGS) entry which is preliminary data.</text>
</comment>
<evidence type="ECO:0000313" key="3">
    <source>
        <dbReference type="EMBL" id="RJF86865.1"/>
    </source>
</evidence>
<proteinExistence type="predicted"/>
<dbReference type="AlphaFoldDB" id="A0A418WA28"/>
<evidence type="ECO:0000256" key="1">
    <source>
        <dbReference type="SAM" id="MobiDB-lite"/>
    </source>
</evidence>
<dbReference type="Proteomes" id="UP000284605">
    <property type="component" value="Unassembled WGS sequence"/>
</dbReference>
<protein>
    <submittedName>
        <fullName evidence="3">Uncharacterized protein</fullName>
    </submittedName>
</protein>
<evidence type="ECO:0000256" key="2">
    <source>
        <dbReference type="SAM" id="SignalP"/>
    </source>
</evidence>
<gene>
    <name evidence="3" type="ORF">D3874_07410</name>
</gene>
<feature type="signal peptide" evidence="2">
    <location>
        <begin position="1"/>
        <end position="17"/>
    </location>
</feature>
<feature type="region of interest" description="Disordered" evidence="1">
    <location>
        <begin position="1"/>
        <end position="96"/>
    </location>
</feature>